<proteinExistence type="predicted"/>
<dbReference type="EMBL" id="VDEP01000472">
    <property type="protein sequence ID" value="KAA1075530.1"/>
    <property type="molecule type" value="Genomic_DNA"/>
</dbReference>
<protein>
    <submittedName>
        <fullName evidence="2">Uncharacterized protein</fullName>
    </submittedName>
</protein>
<accession>A0A5B0MID4</accession>
<feature type="signal peptide" evidence="1">
    <location>
        <begin position="1"/>
        <end position="23"/>
    </location>
</feature>
<dbReference type="AlphaFoldDB" id="A0A5B0MID4"/>
<feature type="chain" id="PRO_5022977387" evidence="1">
    <location>
        <begin position="24"/>
        <end position="216"/>
    </location>
</feature>
<gene>
    <name evidence="2" type="ORF">PGTUg99_022395</name>
</gene>
<keyword evidence="1" id="KW-0732">Signal</keyword>
<sequence length="216" mass="25293">MIFWKRLILVWNILLIQVWNCTPLESWNLADTEVREQMLKGDDLKGLLILDPVKQKNDWKSMIGSVNYLEKDYAEIDTHKFEGKNWKPIEEMIVGLNSCHNQIHHIFGTPDHETNNSWDKKPQWDSHVLASALDDYHGSIWEIFSILKIPCKSFASTPDGLNWFIQTTKVICKPETMLDNDYYTHPVDEEGLKYHLHLHQFYNIYTETSKTGSLEG</sequence>
<reference evidence="2 3" key="1">
    <citation type="submission" date="2019-05" db="EMBL/GenBank/DDBJ databases">
        <title>Emergence of the Ug99 lineage of the wheat stem rust pathogen through somatic hybridization.</title>
        <authorList>
            <person name="Li F."/>
            <person name="Upadhyaya N.M."/>
            <person name="Sperschneider J."/>
            <person name="Matny O."/>
            <person name="Nguyen-Phuc H."/>
            <person name="Mago R."/>
            <person name="Raley C."/>
            <person name="Miller M.E."/>
            <person name="Silverstein K.A.T."/>
            <person name="Henningsen E."/>
            <person name="Hirsch C.D."/>
            <person name="Visser B."/>
            <person name="Pretorius Z.A."/>
            <person name="Steffenson B.J."/>
            <person name="Schwessinger B."/>
            <person name="Dodds P.N."/>
            <person name="Figueroa M."/>
        </authorList>
    </citation>
    <scope>NUCLEOTIDE SEQUENCE [LARGE SCALE GENOMIC DNA]</scope>
    <source>
        <strain evidence="2 3">Ug99</strain>
    </source>
</reference>
<name>A0A5B0MID4_PUCGR</name>
<comment type="caution">
    <text evidence="2">The sequence shown here is derived from an EMBL/GenBank/DDBJ whole genome shotgun (WGS) entry which is preliminary data.</text>
</comment>
<dbReference type="Proteomes" id="UP000325313">
    <property type="component" value="Unassembled WGS sequence"/>
</dbReference>
<evidence type="ECO:0000313" key="3">
    <source>
        <dbReference type="Proteomes" id="UP000325313"/>
    </source>
</evidence>
<evidence type="ECO:0000256" key="1">
    <source>
        <dbReference type="SAM" id="SignalP"/>
    </source>
</evidence>
<organism evidence="2 3">
    <name type="scientific">Puccinia graminis f. sp. tritici</name>
    <dbReference type="NCBI Taxonomy" id="56615"/>
    <lineage>
        <taxon>Eukaryota</taxon>
        <taxon>Fungi</taxon>
        <taxon>Dikarya</taxon>
        <taxon>Basidiomycota</taxon>
        <taxon>Pucciniomycotina</taxon>
        <taxon>Pucciniomycetes</taxon>
        <taxon>Pucciniales</taxon>
        <taxon>Pucciniaceae</taxon>
        <taxon>Puccinia</taxon>
    </lineage>
</organism>
<evidence type="ECO:0000313" key="2">
    <source>
        <dbReference type="EMBL" id="KAA1075530.1"/>
    </source>
</evidence>